<dbReference type="InterPro" id="IPR017686">
    <property type="entry name" value="Phg/plasmid-like_prot"/>
</dbReference>
<protein>
    <submittedName>
        <fullName evidence="1">DUF932 domain-containing protein</fullName>
    </submittedName>
</protein>
<dbReference type="NCBIfam" id="TIGR03299">
    <property type="entry name" value="LGT_TIGR03299"/>
    <property type="match status" value="1"/>
</dbReference>
<keyword evidence="2" id="KW-1185">Reference proteome</keyword>
<dbReference type="RefSeq" id="WP_394847363.1">
    <property type="nucleotide sequence ID" value="NZ_CP089982.1"/>
</dbReference>
<evidence type="ECO:0000313" key="1">
    <source>
        <dbReference type="EMBL" id="WXA96747.1"/>
    </source>
</evidence>
<proteinExistence type="predicted"/>
<sequence length="335" mass="37753">MAHEVESMFYRGETPWHGLGVRCSEAPNTEEAIRLAGLDWDVGFKQLKTPDGEIADHRFTYRMSDGRKLGEVGPNYEIFQNRDAFCWFEPYLSSGEAKLETAGSLRNGRYVWILAELTGDPIVVVPRADDIVRRFLILAHAHDGTLATNLGYTPTRVVCQNTLSAALHSKTSTLLRVRHTRRMKQALAQVRDIMNLANRTFEATGEQYRQLARKGVVEADLRRYVNMVFRPQKAAARASTAMVLASQREIIDAEFIDDDEPKDRIYPKVHRLFVQGRGNQLPGVAGTMWAAYNAVTEYLSYERGKDVDIRVGSNWFGDAADINRRALSVAVQMAA</sequence>
<reference evidence="1 2" key="1">
    <citation type="submission" date="2021-12" db="EMBL/GenBank/DDBJ databases">
        <title>Discovery of the Pendulisporaceae a myxobacterial family with distinct sporulation behavior and unique specialized metabolism.</title>
        <authorList>
            <person name="Garcia R."/>
            <person name="Popoff A."/>
            <person name="Bader C.D."/>
            <person name="Loehr J."/>
            <person name="Walesch S."/>
            <person name="Walt C."/>
            <person name="Boldt J."/>
            <person name="Bunk B."/>
            <person name="Haeckl F.J.F.P.J."/>
            <person name="Gunesch A.P."/>
            <person name="Birkelbach J."/>
            <person name="Nuebel U."/>
            <person name="Pietschmann T."/>
            <person name="Bach T."/>
            <person name="Mueller R."/>
        </authorList>
    </citation>
    <scope>NUCLEOTIDE SEQUENCE [LARGE SCALE GENOMIC DNA]</scope>
    <source>
        <strain evidence="1 2">MSr12523</strain>
    </source>
</reference>
<evidence type="ECO:0000313" key="2">
    <source>
        <dbReference type="Proteomes" id="UP001379533"/>
    </source>
</evidence>
<name>A0ABZ2KDK5_9BACT</name>
<dbReference type="Pfam" id="PF06067">
    <property type="entry name" value="DUF932"/>
    <property type="match status" value="1"/>
</dbReference>
<dbReference type="Proteomes" id="UP001379533">
    <property type="component" value="Chromosome"/>
</dbReference>
<gene>
    <name evidence="1" type="ORF">LZC95_07845</name>
</gene>
<organism evidence="1 2">
    <name type="scientific">Pendulispora brunnea</name>
    <dbReference type="NCBI Taxonomy" id="2905690"/>
    <lineage>
        <taxon>Bacteria</taxon>
        <taxon>Pseudomonadati</taxon>
        <taxon>Myxococcota</taxon>
        <taxon>Myxococcia</taxon>
        <taxon>Myxococcales</taxon>
        <taxon>Sorangiineae</taxon>
        <taxon>Pendulisporaceae</taxon>
        <taxon>Pendulispora</taxon>
    </lineage>
</organism>
<dbReference type="InterPro" id="IPR026325">
    <property type="entry name" value="DUF932"/>
</dbReference>
<accession>A0ABZ2KDK5</accession>
<dbReference type="EMBL" id="CP089982">
    <property type="protein sequence ID" value="WXA96747.1"/>
    <property type="molecule type" value="Genomic_DNA"/>
</dbReference>